<gene>
    <name evidence="7" type="ORF">LRX75_06745</name>
</gene>
<dbReference type="PROSITE" id="PS51257">
    <property type="entry name" value="PROKAR_LIPOPROTEIN"/>
    <property type="match status" value="1"/>
</dbReference>
<feature type="transmembrane region" description="Helical" evidence="6">
    <location>
        <begin position="44"/>
        <end position="66"/>
    </location>
</feature>
<dbReference type="GO" id="GO:0016020">
    <property type="term" value="C:membrane"/>
    <property type="evidence" value="ECO:0007669"/>
    <property type="project" value="UniProtKB-SubCell"/>
</dbReference>
<dbReference type="RefSeq" id="WP_231812942.1">
    <property type="nucleotide sequence ID" value="NZ_JAJOZR010000003.1"/>
</dbReference>
<evidence type="ECO:0000313" key="7">
    <source>
        <dbReference type="EMBL" id="MCD7108737.1"/>
    </source>
</evidence>
<protein>
    <submittedName>
        <fullName evidence="7">Tryptophan-rich sensory protein</fullName>
    </submittedName>
</protein>
<feature type="transmembrane region" description="Helical" evidence="6">
    <location>
        <begin position="73"/>
        <end position="92"/>
    </location>
</feature>
<comment type="subcellular location">
    <subcellularLocation>
        <location evidence="1">Membrane</location>
        <topology evidence="1">Multi-pass membrane protein</topology>
    </subcellularLocation>
</comment>
<sequence length="150" mass="17064">MRPSLTYALFIVAVVACGLLIGINNIPGEWYQSLQKPPFNPPNWIFAPVWTTLYVIIGYVGACTFLHHRHSRAMRFWGAQMLFNFAWSPLFFGFHEIALALIVILALLISVYAFIAVSWRQDRLSAWLFVPYAAWVSFATLLNGSILLLN</sequence>
<dbReference type="EMBL" id="JAJOZR010000003">
    <property type="protein sequence ID" value="MCD7108737.1"/>
    <property type="molecule type" value="Genomic_DNA"/>
</dbReference>
<evidence type="ECO:0000256" key="4">
    <source>
        <dbReference type="ARBA" id="ARBA00022989"/>
    </source>
</evidence>
<dbReference type="PANTHER" id="PTHR10057:SF0">
    <property type="entry name" value="TRANSLOCATOR PROTEIN"/>
    <property type="match status" value="1"/>
</dbReference>
<feature type="transmembrane region" description="Helical" evidence="6">
    <location>
        <begin position="126"/>
        <end position="149"/>
    </location>
</feature>
<dbReference type="CDD" id="cd15904">
    <property type="entry name" value="TSPO_MBR"/>
    <property type="match status" value="1"/>
</dbReference>
<organism evidence="7 8">
    <name type="scientific">Rhizobium quercicola</name>
    <dbReference type="NCBI Taxonomy" id="2901226"/>
    <lineage>
        <taxon>Bacteria</taxon>
        <taxon>Pseudomonadati</taxon>
        <taxon>Pseudomonadota</taxon>
        <taxon>Alphaproteobacteria</taxon>
        <taxon>Hyphomicrobiales</taxon>
        <taxon>Rhizobiaceae</taxon>
        <taxon>Rhizobium/Agrobacterium group</taxon>
        <taxon>Rhizobium</taxon>
    </lineage>
</organism>
<comment type="caution">
    <text evidence="7">The sequence shown here is derived from an EMBL/GenBank/DDBJ whole genome shotgun (WGS) entry which is preliminary data.</text>
</comment>
<proteinExistence type="inferred from homology"/>
<evidence type="ECO:0000256" key="5">
    <source>
        <dbReference type="ARBA" id="ARBA00023136"/>
    </source>
</evidence>
<keyword evidence="3 6" id="KW-0812">Transmembrane</keyword>
<reference evidence="7" key="1">
    <citation type="submission" date="2021-12" db="EMBL/GenBank/DDBJ databases">
        <authorList>
            <person name="Li Y."/>
        </authorList>
    </citation>
    <scope>NUCLEOTIDE SEQUENCE</scope>
    <source>
        <strain evidence="7">DKSPLA3</strain>
    </source>
</reference>
<name>A0A9X1NPG1_9HYPH</name>
<evidence type="ECO:0000256" key="2">
    <source>
        <dbReference type="ARBA" id="ARBA00007524"/>
    </source>
</evidence>
<dbReference type="Pfam" id="PF03073">
    <property type="entry name" value="TspO_MBR"/>
    <property type="match status" value="1"/>
</dbReference>
<keyword evidence="4 6" id="KW-1133">Transmembrane helix</keyword>
<dbReference type="GO" id="GO:0033013">
    <property type="term" value="P:tetrapyrrole metabolic process"/>
    <property type="evidence" value="ECO:0007669"/>
    <property type="project" value="UniProtKB-ARBA"/>
</dbReference>
<dbReference type="Gene3D" id="1.20.1260.100">
    <property type="entry name" value="TspO/MBR protein"/>
    <property type="match status" value="1"/>
</dbReference>
<keyword evidence="5 6" id="KW-0472">Membrane</keyword>
<keyword evidence="8" id="KW-1185">Reference proteome</keyword>
<dbReference type="Proteomes" id="UP001139089">
    <property type="component" value="Unassembled WGS sequence"/>
</dbReference>
<dbReference type="AlphaFoldDB" id="A0A9X1NPG1"/>
<feature type="transmembrane region" description="Helical" evidence="6">
    <location>
        <begin position="7"/>
        <end position="24"/>
    </location>
</feature>
<evidence type="ECO:0000256" key="1">
    <source>
        <dbReference type="ARBA" id="ARBA00004141"/>
    </source>
</evidence>
<accession>A0A9X1NPG1</accession>
<dbReference type="PANTHER" id="PTHR10057">
    <property type="entry name" value="PERIPHERAL-TYPE BENZODIAZEPINE RECEPTOR"/>
    <property type="match status" value="1"/>
</dbReference>
<evidence type="ECO:0000256" key="6">
    <source>
        <dbReference type="SAM" id="Phobius"/>
    </source>
</evidence>
<feature type="transmembrane region" description="Helical" evidence="6">
    <location>
        <begin position="98"/>
        <end position="119"/>
    </location>
</feature>
<dbReference type="FunFam" id="1.20.1260.100:FF:000001">
    <property type="entry name" value="translocator protein 2"/>
    <property type="match status" value="1"/>
</dbReference>
<dbReference type="InterPro" id="IPR038330">
    <property type="entry name" value="TspO/MBR-related_sf"/>
</dbReference>
<evidence type="ECO:0000313" key="8">
    <source>
        <dbReference type="Proteomes" id="UP001139089"/>
    </source>
</evidence>
<dbReference type="InterPro" id="IPR004307">
    <property type="entry name" value="TspO_MBR"/>
</dbReference>
<comment type="similarity">
    <text evidence="2">Belongs to the TspO/BZRP family.</text>
</comment>
<dbReference type="PIRSF" id="PIRSF005859">
    <property type="entry name" value="PBR"/>
    <property type="match status" value="1"/>
</dbReference>
<evidence type="ECO:0000256" key="3">
    <source>
        <dbReference type="ARBA" id="ARBA00022692"/>
    </source>
</evidence>